<protein>
    <submittedName>
        <fullName evidence="6">Peptide/nickel transport system ATP-binding protein</fullName>
    </submittedName>
</protein>
<dbReference type="Gene3D" id="3.40.50.300">
    <property type="entry name" value="P-loop containing nucleotide triphosphate hydrolases"/>
    <property type="match status" value="2"/>
</dbReference>
<dbReference type="Pfam" id="PF08352">
    <property type="entry name" value="oligo_HPY"/>
    <property type="match status" value="2"/>
</dbReference>
<feature type="domain" description="ABC transporter" evidence="5">
    <location>
        <begin position="4"/>
        <end position="244"/>
    </location>
</feature>
<dbReference type="CDD" id="cd03257">
    <property type="entry name" value="ABC_NikE_OppD_transporters"/>
    <property type="match status" value="2"/>
</dbReference>
<accession>A0A1H1I8F9</accession>
<evidence type="ECO:0000313" key="6">
    <source>
        <dbReference type="EMBL" id="SDR33616.1"/>
    </source>
</evidence>
<evidence type="ECO:0000256" key="2">
    <source>
        <dbReference type="ARBA" id="ARBA00022448"/>
    </source>
</evidence>
<keyword evidence="4 6" id="KW-0067">ATP-binding</keyword>
<reference evidence="6 7" key="1">
    <citation type="submission" date="2016-10" db="EMBL/GenBank/DDBJ databases">
        <authorList>
            <person name="de Groot N.N."/>
        </authorList>
    </citation>
    <scope>NUCLEOTIDE SEQUENCE [LARGE SCALE GENOMIC DNA]</scope>
    <source>
        <strain evidence="6 7">DSM 43794</strain>
    </source>
</reference>
<evidence type="ECO:0000256" key="4">
    <source>
        <dbReference type="ARBA" id="ARBA00022840"/>
    </source>
</evidence>
<dbReference type="Pfam" id="PF00005">
    <property type="entry name" value="ABC_tran"/>
    <property type="match status" value="2"/>
</dbReference>
<dbReference type="Proteomes" id="UP000217103">
    <property type="component" value="Unassembled WGS sequence"/>
</dbReference>
<dbReference type="GO" id="GO:0016887">
    <property type="term" value="F:ATP hydrolysis activity"/>
    <property type="evidence" value="ECO:0007669"/>
    <property type="project" value="InterPro"/>
</dbReference>
<dbReference type="InterPro" id="IPR017871">
    <property type="entry name" value="ABC_transporter-like_CS"/>
</dbReference>
<dbReference type="PANTHER" id="PTHR43776:SF7">
    <property type="entry name" value="D,D-DIPEPTIDE TRANSPORT ATP-BINDING PROTEIN DDPF-RELATED"/>
    <property type="match status" value="1"/>
</dbReference>
<evidence type="ECO:0000313" key="7">
    <source>
        <dbReference type="Proteomes" id="UP000217103"/>
    </source>
</evidence>
<dbReference type="InterPro" id="IPR027417">
    <property type="entry name" value="P-loop_NTPase"/>
</dbReference>
<dbReference type="STRING" id="35622.SAMN04489764_5306"/>
<gene>
    <name evidence="6" type="ORF">SAMN04489764_5306</name>
</gene>
<dbReference type="GO" id="GO:0005524">
    <property type="term" value="F:ATP binding"/>
    <property type="evidence" value="ECO:0007669"/>
    <property type="project" value="UniProtKB-KW"/>
</dbReference>
<dbReference type="SMART" id="SM00382">
    <property type="entry name" value="AAA"/>
    <property type="match status" value="2"/>
</dbReference>
<dbReference type="PANTHER" id="PTHR43776">
    <property type="entry name" value="TRANSPORT ATP-BINDING PROTEIN"/>
    <property type="match status" value="1"/>
</dbReference>
<dbReference type="GO" id="GO:0055085">
    <property type="term" value="P:transmembrane transport"/>
    <property type="evidence" value="ECO:0007669"/>
    <property type="project" value="UniProtKB-ARBA"/>
</dbReference>
<dbReference type="PROSITE" id="PS00211">
    <property type="entry name" value="ABC_TRANSPORTER_1"/>
    <property type="match status" value="1"/>
</dbReference>
<keyword evidence="2" id="KW-0813">Transport</keyword>
<dbReference type="NCBIfam" id="NF008453">
    <property type="entry name" value="PRK11308.1"/>
    <property type="match status" value="2"/>
</dbReference>
<dbReference type="EMBL" id="FNKK01000002">
    <property type="protein sequence ID" value="SDR33616.1"/>
    <property type="molecule type" value="Genomic_DNA"/>
</dbReference>
<dbReference type="RefSeq" id="WP_093262914.1">
    <property type="nucleotide sequence ID" value="NZ_FNKK01000002.1"/>
</dbReference>
<keyword evidence="3" id="KW-0547">Nucleotide-binding</keyword>
<proteinExistence type="inferred from homology"/>
<keyword evidence="7" id="KW-1185">Reference proteome</keyword>
<evidence type="ECO:0000256" key="1">
    <source>
        <dbReference type="ARBA" id="ARBA00005417"/>
    </source>
</evidence>
<dbReference type="InterPro" id="IPR003593">
    <property type="entry name" value="AAA+_ATPase"/>
</dbReference>
<dbReference type="AlphaFoldDB" id="A0A1H1I8F9"/>
<dbReference type="InterPro" id="IPR013563">
    <property type="entry name" value="Oligopep_ABC_C"/>
</dbReference>
<dbReference type="InterPro" id="IPR050319">
    <property type="entry name" value="ABC_transp_ATP-bind"/>
</dbReference>
<dbReference type="NCBIfam" id="NF007739">
    <property type="entry name" value="PRK10419.1"/>
    <property type="match status" value="2"/>
</dbReference>
<dbReference type="SUPFAM" id="SSF52540">
    <property type="entry name" value="P-loop containing nucleoside triphosphate hydrolases"/>
    <property type="match status" value="2"/>
</dbReference>
<evidence type="ECO:0000259" key="5">
    <source>
        <dbReference type="PROSITE" id="PS50893"/>
    </source>
</evidence>
<evidence type="ECO:0000256" key="3">
    <source>
        <dbReference type="ARBA" id="ARBA00022741"/>
    </source>
</evidence>
<organism evidence="6 7">
    <name type="scientific">Thermostaphylospora chromogena</name>
    <dbReference type="NCBI Taxonomy" id="35622"/>
    <lineage>
        <taxon>Bacteria</taxon>
        <taxon>Bacillati</taxon>
        <taxon>Actinomycetota</taxon>
        <taxon>Actinomycetes</taxon>
        <taxon>Streptosporangiales</taxon>
        <taxon>Thermomonosporaceae</taxon>
        <taxon>Thermostaphylospora</taxon>
    </lineage>
</organism>
<name>A0A1H1I8F9_9ACTN</name>
<sequence length="519" mass="55619">MSLLDVRGLTVAFGSAAPVVRGVTFSVDEGECVALVGESGSGKSVTARSLLGLAGRNAVVRADRLEITGQDARRYSERQWRAVRGRRIGLVLQDAMVSLDPLRPIGREIAEAGGISTADPRVTRLLTEVGVPEPDVRRAQYPHQLSGGLRQRALIASALAAEPRLLIADEPTTALDVVTQAQILRLLAKLTAAGRGLVLISHDLAVVSALADRVLVMRRGEVVESGPAHALLSAPAHPYTRELVDAVTVHPRPLAARGTRPVVLRGEGLGRSYGTRRALDDVSFTVREGEALGVVGESGSGKTTLARITMGLLAPDQGEVSLDGRPWSRLTERERRPLRSTIQLVPQDPYAAFDPRFTVGRVIGEGLPPGLGRAARRARLVELLKRVGLDESLLGRRPHQLSGGQRQRIAIARALAPGPKVLVCDEPVSALDASVRAQIIALLDRLCHDDGVALVFITHDLGVVQRIADHIVVMKDGRVVERGPTDAVFADPRHEYTRALISAMPSSDPAVPFEPLRGE</sequence>
<feature type="domain" description="ABC transporter" evidence="5">
    <location>
        <begin position="264"/>
        <end position="501"/>
    </location>
</feature>
<dbReference type="OrthoDB" id="2986442at2"/>
<comment type="similarity">
    <text evidence="1">Belongs to the ABC transporter superfamily.</text>
</comment>
<dbReference type="GO" id="GO:0015833">
    <property type="term" value="P:peptide transport"/>
    <property type="evidence" value="ECO:0007669"/>
    <property type="project" value="InterPro"/>
</dbReference>
<dbReference type="PROSITE" id="PS50893">
    <property type="entry name" value="ABC_TRANSPORTER_2"/>
    <property type="match status" value="2"/>
</dbReference>
<dbReference type="InterPro" id="IPR003439">
    <property type="entry name" value="ABC_transporter-like_ATP-bd"/>
</dbReference>